<feature type="short sequence motif" description="GXGXXG" evidence="4">
    <location>
        <begin position="15"/>
        <end position="20"/>
    </location>
</feature>
<dbReference type="AlphaFoldDB" id="A0A5J5AQT6"/>
<gene>
    <name evidence="9" type="ORF">F0562_006556</name>
</gene>
<feature type="domain" description="PNPLA" evidence="8">
    <location>
        <begin position="11"/>
        <end position="221"/>
    </location>
</feature>
<dbReference type="EMBL" id="CM018043">
    <property type="protein sequence ID" value="KAA8531727.1"/>
    <property type="molecule type" value="Genomic_DNA"/>
</dbReference>
<feature type="domain" description="CCHC-type" evidence="7">
    <location>
        <begin position="409"/>
        <end position="423"/>
    </location>
</feature>
<dbReference type="Pfam" id="PF22936">
    <property type="entry name" value="Pol_BBD"/>
    <property type="match status" value="1"/>
</dbReference>
<dbReference type="Pfam" id="PF14223">
    <property type="entry name" value="Retrotran_gag_2"/>
    <property type="match status" value="1"/>
</dbReference>
<protein>
    <recommendedName>
        <fullName evidence="5">Patatin</fullName>
        <ecNumber evidence="5">3.1.1.-</ecNumber>
    </recommendedName>
</protein>
<dbReference type="PANTHER" id="PTHR32176:SF99">
    <property type="entry name" value="PATATIN"/>
    <property type="match status" value="1"/>
</dbReference>
<comment type="similarity">
    <text evidence="1 5">Belongs to the patatin family.</text>
</comment>
<dbReference type="SUPFAM" id="SSF57756">
    <property type="entry name" value="Retrovirus zinc finger-like domains"/>
    <property type="match status" value="1"/>
</dbReference>
<keyword evidence="10" id="KW-1185">Reference proteome</keyword>
<dbReference type="InterPro" id="IPR054722">
    <property type="entry name" value="PolX-like_BBD"/>
</dbReference>
<accession>A0A5J5AQT6</accession>
<dbReference type="Proteomes" id="UP000325577">
    <property type="component" value="Linkage Group LG2"/>
</dbReference>
<evidence type="ECO:0000313" key="10">
    <source>
        <dbReference type="Proteomes" id="UP000325577"/>
    </source>
</evidence>
<evidence type="ECO:0000259" key="7">
    <source>
        <dbReference type="PROSITE" id="PS50158"/>
    </source>
</evidence>
<feature type="region of interest" description="Disordered" evidence="6">
    <location>
        <begin position="353"/>
        <end position="393"/>
    </location>
</feature>
<evidence type="ECO:0000256" key="6">
    <source>
        <dbReference type="SAM" id="MobiDB-lite"/>
    </source>
</evidence>
<evidence type="ECO:0000259" key="8">
    <source>
        <dbReference type="PROSITE" id="PS51635"/>
    </source>
</evidence>
<keyword evidence="5" id="KW-0442">Lipid degradation</keyword>
<dbReference type="GO" id="GO:0003676">
    <property type="term" value="F:nucleic acid binding"/>
    <property type="evidence" value="ECO:0007669"/>
    <property type="project" value="InterPro"/>
</dbReference>
<dbReference type="Gene3D" id="3.40.1090.10">
    <property type="entry name" value="Cytosolic phospholipase A2 catalytic domain"/>
    <property type="match status" value="1"/>
</dbReference>
<dbReference type="PROSITE" id="PS51635">
    <property type="entry name" value="PNPLA"/>
    <property type="match status" value="1"/>
</dbReference>
<dbReference type="SMART" id="SM00343">
    <property type="entry name" value="ZnF_C2HC"/>
    <property type="match status" value="2"/>
</dbReference>
<dbReference type="InterPro" id="IPR001878">
    <property type="entry name" value="Znf_CCHC"/>
</dbReference>
<dbReference type="GO" id="GO:0004620">
    <property type="term" value="F:phospholipase activity"/>
    <property type="evidence" value="ECO:0007669"/>
    <property type="project" value="TreeGrafter"/>
</dbReference>
<feature type="region of interest" description="Disordered" evidence="6">
    <location>
        <begin position="624"/>
        <end position="679"/>
    </location>
</feature>
<proteinExistence type="inferred from homology"/>
<dbReference type="InterPro" id="IPR036875">
    <property type="entry name" value="Znf_CCHC_sf"/>
</dbReference>
<dbReference type="Gene3D" id="4.10.60.10">
    <property type="entry name" value="Zinc finger, CCHC-type"/>
    <property type="match status" value="1"/>
</dbReference>
<comment type="domain">
    <text evidence="5">The nitrogen atoms of the two glycine residues in the GGXR motif define the oxyanion hole, and stabilize the oxyanion that forms during the nucleophilic attack by the catalytic serine during substrate cleavage.</text>
</comment>
<keyword evidence="3" id="KW-0863">Zinc-finger</keyword>
<dbReference type="GO" id="GO:0016042">
    <property type="term" value="P:lipid catabolic process"/>
    <property type="evidence" value="ECO:0007669"/>
    <property type="project" value="UniProtKB-KW"/>
</dbReference>
<dbReference type="SUPFAM" id="SSF52151">
    <property type="entry name" value="FabD/lysophospholipase-like"/>
    <property type="match status" value="1"/>
</dbReference>
<keyword evidence="3" id="KW-0479">Metal-binding</keyword>
<evidence type="ECO:0000256" key="3">
    <source>
        <dbReference type="PROSITE-ProRule" id="PRU00047"/>
    </source>
</evidence>
<feature type="region of interest" description="Disordered" evidence="6">
    <location>
        <begin position="177"/>
        <end position="197"/>
    </location>
</feature>
<keyword evidence="3" id="KW-0862">Zinc</keyword>
<comment type="function">
    <text evidence="5">Lipolytic acyl hydrolase (LAH).</text>
</comment>
<feature type="short sequence motif" description="GXSXG" evidence="4">
    <location>
        <begin position="53"/>
        <end position="57"/>
    </location>
</feature>
<comment type="caution">
    <text evidence="4">Lacks conserved residue(s) required for the propagation of feature annotation.</text>
</comment>
<keyword evidence="2 5" id="KW-0443">Lipid metabolism</keyword>
<dbReference type="Pfam" id="PF01734">
    <property type="entry name" value="Patatin"/>
    <property type="match status" value="1"/>
</dbReference>
<keyword evidence="5" id="KW-0378">Hydrolase</keyword>
<dbReference type="InterPro" id="IPR016035">
    <property type="entry name" value="Acyl_Trfase/lysoPLipase"/>
</dbReference>
<evidence type="ECO:0000256" key="1">
    <source>
        <dbReference type="ARBA" id="ARBA00010240"/>
    </source>
</evidence>
<evidence type="ECO:0000256" key="4">
    <source>
        <dbReference type="PROSITE-ProRule" id="PRU01161"/>
    </source>
</evidence>
<evidence type="ECO:0000313" key="9">
    <source>
        <dbReference type="EMBL" id="KAA8531727.1"/>
    </source>
</evidence>
<dbReference type="EC" id="3.1.1.-" evidence="5"/>
<dbReference type="InterPro" id="IPR002641">
    <property type="entry name" value="PNPLA_dom"/>
</dbReference>
<dbReference type="OrthoDB" id="1658288at2759"/>
<dbReference type="PANTHER" id="PTHR32176">
    <property type="entry name" value="XYLOSE ISOMERASE"/>
    <property type="match status" value="1"/>
</dbReference>
<sequence length="679" mass="76605">MATQRKMVTVLSIDGGGIRGIIPGVVLAFLESKLQEIDGPEARIASYFDVIAGTSTGGLITTMLTAPDKRNRPMYAAKDITEFYTEHCPMIFPQNSGYSRHVTNLFRPFTRPKYNGKYLRSLLEQSLGETTLDQTLTNILIPAFDIKLLQPTIFSTFETIFISQDLWDIIEDGYKEPPSDPSTWTQAQKKQHKENTQKDASALRLIHQGVNKSMFPRICRVKKAKEVWEILQMEFQGNDKAISIKLQTLWTDFDNLLMKESESIKDYFSRVSEIVNQIQSCGDTTQEKKIVEKILRSLTQKFEHVVPAIEESKDLSKLSMYELMGSLETHEKRMSRFSSQSLEQAFQSTINISEKKIFKPEQDQRGGSSQRRGPYGRGRGNQNSGWGRGRGRGRSAIFQQRSGNSNSHCYVCKNPGHESKDCRWKCTKCKVPNHSQRDCWYQDKDKKETSEANFTKEDAAEQLFYSCMNDEHNSQNVWYLDSGCSNHMIGNREIFMELDGKYSSLVKLGDGKPKNVEGKGIVSILTKGGKEKCIHDVLYVPCLTQNLLSVGQMIQKGYKLVFDGEECLIFDKKSSTTVAKVDMTSNRVVLKSESADESYIWHLRYGHLNDKAWKWDGNSSSAPKSFEISEPATFHGNSHPSASQNTSSSSSPAASPSRLSGSSSLEEVSLESESPPRKV</sequence>
<dbReference type="GO" id="GO:0047372">
    <property type="term" value="F:monoacylglycerol lipase activity"/>
    <property type="evidence" value="ECO:0007669"/>
    <property type="project" value="TreeGrafter"/>
</dbReference>
<evidence type="ECO:0000256" key="2">
    <source>
        <dbReference type="ARBA" id="ARBA00023098"/>
    </source>
</evidence>
<feature type="compositionally biased region" description="Low complexity" evidence="6">
    <location>
        <begin position="638"/>
        <end position="673"/>
    </location>
</feature>
<organism evidence="9 10">
    <name type="scientific">Nyssa sinensis</name>
    <dbReference type="NCBI Taxonomy" id="561372"/>
    <lineage>
        <taxon>Eukaryota</taxon>
        <taxon>Viridiplantae</taxon>
        <taxon>Streptophyta</taxon>
        <taxon>Embryophyta</taxon>
        <taxon>Tracheophyta</taxon>
        <taxon>Spermatophyta</taxon>
        <taxon>Magnoliopsida</taxon>
        <taxon>eudicotyledons</taxon>
        <taxon>Gunneridae</taxon>
        <taxon>Pentapetalae</taxon>
        <taxon>asterids</taxon>
        <taxon>Cornales</taxon>
        <taxon>Nyssaceae</taxon>
        <taxon>Nyssa</taxon>
    </lineage>
</organism>
<name>A0A5J5AQT6_9ASTE</name>
<dbReference type="GO" id="GO:0008270">
    <property type="term" value="F:zinc ion binding"/>
    <property type="evidence" value="ECO:0007669"/>
    <property type="project" value="UniProtKB-KW"/>
</dbReference>
<dbReference type="PROSITE" id="PS50158">
    <property type="entry name" value="ZF_CCHC"/>
    <property type="match status" value="1"/>
</dbReference>
<evidence type="ECO:0000256" key="5">
    <source>
        <dbReference type="RuleBase" id="RU361262"/>
    </source>
</evidence>
<reference evidence="9 10" key="1">
    <citation type="submission" date="2019-09" db="EMBL/GenBank/DDBJ databases">
        <title>A chromosome-level genome assembly of the Chinese tupelo Nyssa sinensis.</title>
        <authorList>
            <person name="Yang X."/>
            <person name="Kang M."/>
            <person name="Yang Y."/>
            <person name="Xiong H."/>
            <person name="Wang M."/>
            <person name="Zhang Z."/>
            <person name="Wang Z."/>
            <person name="Wu H."/>
            <person name="Ma T."/>
            <person name="Liu J."/>
            <person name="Xi Z."/>
        </authorList>
    </citation>
    <scope>NUCLEOTIDE SEQUENCE [LARGE SCALE GENOMIC DNA]</scope>
    <source>
        <strain evidence="9">J267</strain>
        <tissue evidence="9">Leaf</tissue>
    </source>
</reference>
<feature type="compositionally biased region" description="Basic and acidic residues" evidence="6">
    <location>
        <begin position="353"/>
        <end position="364"/>
    </location>
</feature>